<name>X1LXD7_9ZZZZ</name>
<dbReference type="EMBL" id="BARU01046038">
    <property type="protein sequence ID" value="GAH98808.1"/>
    <property type="molecule type" value="Genomic_DNA"/>
</dbReference>
<sequence>MTLINDIFENILKDITPTQEELTLINEIVKKLRKLLDDKAQQ</sequence>
<protein>
    <submittedName>
        <fullName evidence="1">Uncharacterized protein</fullName>
    </submittedName>
</protein>
<comment type="caution">
    <text evidence="1">The sequence shown here is derived from an EMBL/GenBank/DDBJ whole genome shotgun (WGS) entry which is preliminary data.</text>
</comment>
<accession>X1LXD7</accession>
<organism evidence="1">
    <name type="scientific">marine sediment metagenome</name>
    <dbReference type="NCBI Taxonomy" id="412755"/>
    <lineage>
        <taxon>unclassified sequences</taxon>
        <taxon>metagenomes</taxon>
        <taxon>ecological metagenomes</taxon>
    </lineage>
</organism>
<feature type="non-terminal residue" evidence="1">
    <location>
        <position position="42"/>
    </location>
</feature>
<gene>
    <name evidence="1" type="ORF">S03H2_69611</name>
</gene>
<evidence type="ECO:0000313" key="1">
    <source>
        <dbReference type="EMBL" id="GAH98808.1"/>
    </source>
</evidence>
<reference evidence="1" key="1">
    <citation type="journal article" date="2014" name="Front. Microbiol.">
        <title>High frequency of phylogenetically diverse reductive dehalogenase-homologous genes in deep subseafloor sedimentary metagenomes.</title>
        <authorList>
            <person name="Kawai M."/>
            <person name="Futagami T."/>
            <person name="Toyoda A."/>
            <person name="Takaki Y."/>
            <person name="Nishi S."/>
            <person name="Hori S."/>
            <person name="Arai W."/>
            <person name="Tsubouchi T."/>
            <person name="Morono Y."/>
            <person name="Uchiyama I."/>
            <person name="Ito T."/>
            <person name="Fujiyama A."/>
            <person name="Inagaki F."/>
            <person name="Takami H."/>
        </authorList>
    </citation>
    <scope>NUCLEOTIDE SEQUENCE</scope>
    <source>
        <strain evidence="1">Expedition CK06-06</strain>
    </source>
</reference>
<dbReference type="AlphaFoldDB" id="X1LXD7"/>
<proteinExistence type="predicted"/>